<name>A0AAU6Q7G0_9DEIO</name>
<protein>
    <submittedName>
        <fullName evidence="1">Type I-E CRISPR-associated protein Cas6/Cse3/CasE</fullName>
    </submittedName>
</protein>
<dbReference type="Gene3D" id="3.30.70.1210">
    <property type="entry name" value="Crispr-associated protein, domain 2"/>
    <property type="match status" value="1"/>
</dbReference>
<dbReference type="InterPro" id="IPR010179">
    <property type="entry name" value="CRISPR-assoc_prot_Cse3"/>
</dbReference>
<dbReference type="SMART" id="SM01101">
    <property type="entry name" value="CRISPR_assoc"/>
    <property type="match status" value="1"/>
</dbReference>
<dbReference type="RefSeq" id="WP_339098041.1">
    <property type="nucleotide sequence ID" value="NZ_CP149783.1"/>
</dbReference>
<dbReference type="EMBL" id="CP149783">
    <property type="protein sequence ID" value="WYF46576.1"/>
    <property type="molecule type" value="Genomic_DNA"/>
</dbReference>
<dbReference type="Pfam" id="PF08798">
    <property type="entry name" value="CRISPR_assoc"/>
    <property type="match status" value="1"/>
</dbReference>
<evidence type="ECO:0000313" key="1">
    <source>
        <dbReference type="EMBL" id="WYF46576.1"/>
    </source>
</evidence>
<dbReference type="NCBIfam" id="TIGR01907">
    <property type="entry name" value="casE_Cse3"/>
    <property type="match status" value="1"/>
</dbReference>
<dbReference type="AlphaFoldDB" id="A0AAU6Q7G0"/>
<dbReference type="CDD" id="cd09727">
    <property type="entry name" value="Cas6_I-E"/>
    <property type="match status" value="1"/>
</dbReference>
<accession>A0AAU6Q7G0</accession>
<proteinExistence type="predicted"/>
<dbReference type="SUPFAM" id="SSF117987">
    <property type="entry name" value="CRISPR-associated protein"/>
    <property type="match status" value="2"/>
</dbReference>
<dbReference type="Gene3D" id="3.30.70.1200">
    <property type="entry name" value="Crispr-associated protein, domain 1"/>
    <property type="match status" value="1"/>
</dbReference>
<organism evidence="1">
    <name type="scientific">Deinococcus sp. VB142</name>
    <dbReference type="NCBI Taxonomy" id="3112952"/>
    <lineage>
        <taxon>Bacteria</taxon>
        <taxon>Thermotogati</taxon>
        <taxon>Deinococcota</taxon>
        <taxon>Deinococci</taxon>
        <taxon>Deinococcales</taxon>
        <taxon>Deinococcaceae</taxon>
        <taxon>Deinococcus</taxon>
    </lineage>
</organism>
<sequence length="217" mass="24245">MSLYLSRLFLNDHDRQATADLRSAYSLHQTVRWAFPNAGKENAPLPDGERILWRNDGPQGILVQSVTRPDWDAVLQLHPDYLRDVQVKPFNLTGLQAGQTLAFRLKANVTVSRFRDGQDKQSDPRTKREALRGAREQVEWLERQGERGGFRLVGTDIAQSGNVRLYKKQGGAPMTLFAVTFEGLLQVEDPIQLAQTVQHGIGKAKALGFGLLSLARG</sequence>
<reference evidence="1" key="1">
    <citation type="submission" date="2024-03" db="EMBL/GenBank/DDBJ databases">
        <title>Deinococcus weizhi sp. nov., isolated from human skin.</title>
        <authorList>
            <person name="Wei Z."/>
            <person name="Tian F."/>
            <person name="Yang C."/>
            <person name="Xin L.T."/>
            <person name="Wen Z.J."/>
            <person name="Lan K.C."/>
            <person name="Yu L."/>
            <person name="Zhe W."/>
            <person name="Dan F.D."/>
            <person name="Jun W."/>
            <person name="Rui Z."/>
            <person name="Yong X.J."/>
            <person name="Ting Y."/>
            <person name="Wei X."/>
            <person name="Xu Z.G."/>
            <person name="Xin Z."/>
            <person name="Dong F.G."/>
            <person name="Ni X.M."/>
            <person name="Zheng M.G."/>
            <person name="Chun Y."/>
            <person name="Qian W.X."/>
        </authorList>
    </citation>
    <scope>NUCLEOTIDE SEQUENCE</scope>
    <source>
        <strain evidence="1">VB142</strain>
    </source>
</reference>
<gene>
    <name evidence="1" type="primary">cas6e</name>
    <name evidence="1" type="ORF">WDJ50_16140</name>
</gene>